<evidence type="ECO:0000313" key="8">
    <source>
        <dbReference type="EMBL" id="CAF9920957.1"/>
    </source>
</evidence>
<feature type="transmembrane region" description="Helical" evidence="6">
    <location>
        <begin position="390"/>
        <end position="410"/>
    </location>
</feature>
<evidence type="ECO:0000256" key="1">
    <source>
        <dbReference type="ARBA" id="ARBA00004141"/>
    </source>
</evidence>
<feature type="transmembrane region" description="Helical" evidence="6">
    <location>
        <begin position="131"/>
        <end position="150"/>
    </location>
</feature>
<evidence type="ECO:0000256" key="4">
    <source>
        <dbReference type="ARBA" id="ARBA00023136"/>
    </source>
</evidence>
<feature type="compositionally biased region" description="Polar residues" evidence="5">
    <location>
        <begin position="28"/>
        <end position="48"/>
    </location>
</feature>
<gene>
    <name evidence="8" type="ORF">IMSHALPRED_005053</name>
</gene>
<dbReference type="Gene3D" id="1.20.1720.10">
    <property type="entry name" value="Multidrug resistance protein D"/>
    <property type="match status" value="1"/>
</dbReference>
<feature type="region of interest" description="Disordered" evidence="5">
    <location>
        <begin position="1"/>
        <end position="55"/>
    </location>
</feature>
<evidence type="ECO:0000259" key="7">
    <source>
        <dbReference type="PROSITE" id="PS50850"/>
    </source>
</evidence>
<keyword evidence="9" id="KW-1185">Reference proteome</keyword>
<dbReference type="InterPro" id="IPR020846">
    <property type="entry name" value="MFS_dom"/>
</dbReference>
<name>A0A8H3FE27_9LECA</name>
<evidence type="ECO:0000313" key="9">
    <source>
        <dbReference type="Proteomes" id="UP000664534"/>
    </source>
</evidence>
<dbReference type="AlphaFoldDB" id="A0A8H3FE27"/>
<dbReference type="CDD" id="cd17502">
    <property type="entry name" value="MFS_Azr1_MDR_like"/>
    <property type="match status" value="1"/>
</dbReference>
<evidence type="ECO:0000256" key="2">
    <source>
        <dbReference type="ARBA" id="ARBA00022692"/>
    </source>
</evidence>
<dbReference type="Gene3D" id="1.20.1250.20">
    <property type="entry name" value="MFS general substrate transporter like domains"/>
    <property type="match status" value="1"/>
</dbReference>
<keyword evidence="4 6" id="KW-0472">Membrane</keyword>
<evidence type="ECO:0000256" key="5">
    <source>
        <dbReference type="SAM" id="MobiDB-lite"/>
    </source>
</evidence>
<dbReference type="SUPFAM" id="SSF103473">
    <property type="entry name" value="MFS general substrate transporter"/>
    <property type="match status" value="1"/>
</dbReference>
<keyword evidence="3 6" id="KW-1133">Transmembrane helix</keyword>
<feature type="transmembrane region" description="Helical" evidence="6">
    <location>
        <begin position="156"/>
        <end position="177"/>
    </location>
</feature>
<feature type="domain" description="Major facilitator superfamily (MFS) profile" evidence="7">
    <location>
        <begin position="66"/>
        <end position="555"/>
    </location>
</feature>
<evidence type="ECO:0000256" key="3">
    <source>
        <dbReference type="ARBA" id="ARBA00022989"/>
    </source>
</evidence>
<feature type="transmembrane region" description="Helical" evidence="6">
    <location>
        <begin position="66"/>
        <end position="89"/>
    </location>
</feature>
<proteinExistence type="predicted"/>
<feature type="transmembrane region" description="Helical" evidence="6">
    <location>
        <begin position="361"/>
        <end position="383"/>
    </location>
</feature>
<dbReference type="Proteomes" id="UP000664534">
    <property type="component" value="Unassembled WGS sequence"/>
</dbReference>
<dbReference type="Pfam" id="PF07690">
    <property type="entry name" value="MFS_1"/>
    <property type="match status" value="1"/>
</dbReference>
<comment type="caution">
    <text evidence="8">The sequence shown here is derived from an EMBL/GenBank/DDBJ whole genome shotgun (WGS) entry which is preliminary data.</text>
</comment>
<feature type="transmembrane region" description="Helical" evidence="6">
    <location>
        <begin position="529"/>
        <end position="550"/>
    </location>
</feature>
<accession>A0A8H3FE27</accession>
<dbReference type="OrthoDB" id="3437016at2759"/>
<evidence type="ECO:0000256" key="6">
    <source>
        <dbReference type="SAM" id="Phobius"/>
    </source>
</evidence>
<feature type="transmembrane region" description="Helical" evidence="6">
    <location>
        <begin position="259"/>
        <end position="276"/>
    </location>
</feature>
<organism evidence="8 9">
    <name type="scientific">Imshaugia aleurites</name>
    <dbReference type="NCBI Taxonomy" id="172621"/>
    <lineage>
        <taxon>Eukaryota</taxon>
        <taxon>Fungi</taxon>
        <taxon>Dikarya</taxon>
        <taxon>Ascomycota</taxon>
        <taxon>Pezizomycotina</taxon>
        <taxon>Lecanoromycetes</taxon>
        <taxon>OSLEUM clade</taxon>
        <taxon>Lecanoromycetidae</taxon>
        <taxon>Lecanorales</taxon>
        <taxon>Lecanorineae</taxon>
        <taxon>Parmeliaceae</taxon>
        <taxon>Imshaugia</taxon>
    </lineage>
</organism>
<reference evidence="8" key="1">
    <citation type="submission" date="2021-03" db="EMBL/GenBank/DDBJ databases">
        <authorList>
            <person name="Tagirdzhanova G."/>
        </authorList>
    </citation>
    <scope>NUCLEOTIDE SEQUENCE</scope>
</reference>
<sequence>MPDAPTLDATEHSPLLGNHPESSERPALQSQGAAQNGSANDVESNQQTEDIEDPELLQGRKKVKSLLPILGVGISLAFLDQSIVAAINGEIGSDLHALRNVSWIATAYYLTMTASQPLYGKFSDIFGRKPCLLFAYIMFGVGSLGCGVTRSMEGLIAARAIQGIGGGGMLIVVTVLLSDFISLRERGTYQAYLNVFGAIGSTSGGPLGGLFVQSIGWRWLFLIQVFLCLIALVSVGLLLHLPKRRSETPWRKQLPRIDILGALLLVLIIFGLLFGLDRGSNVSWRSPLTIGSLCAAVPLSIAFLAVETRFAVEPFTPGHIIFDKALFACYTQNFFGYAAFTALIFYLPLFFQVILGMTPAQAGAGLIPAAVSAVVGTLLGGMILKRTGKFYWLAASAATAGTLGSIPIVVAPSLDRGSLASIFTGSILGFVLHGITLTASLIAIISNVSATDQAVATACAFLFRSLGAAVGVSLVGTLIQNVLRMRLQSSLDPQEADRIVGGIAQSLEFINDLPPALRTIVRDCYGTGIQAGFAMCVALFAISTSSVFWWREKRLSK</sequence>
<feature type="transmembrane region" description="Helical" evidence="6">
    <location>
        <begin position="189"/>
        <end position="211"/>
    </location>
</feature>
<keyword evidence="2 6" id="KW-0812">Transmembrane</keyword>
<dbReference type="InterPro" id="IPR011701">
    <property type="entry name" value="MFS"/>
</dbReference>
<feature type="transmembrane region" description="Helical" evidence="6">
    <location>
        <begin position="101"/>
        <end position="119"/>
    </location>
</feature>
<feature type="transmembrane region" description="Helical" evidence="6">
    <location>
        <begin position="422"/>
        <end position="445"/>
    </location>
</feature>
<dbReference type="PANTHER" id="PTHR23501">
    <property type="entry name" value="MAJOR FACILITATOR SUPERFAMILY"/>
    <property type="match status" value="1"/>
</dbReference>
<dbReference type="EMBL" id="CAJPDT010000026">
    <property type="protein sequence ID" value="CAF9920957.1"/>
    <property type="molecule type" value="Genomic_DNA"/>
</dbReference>
<dbReference type="GO" id="GO:0015174">
    <property type="term" value="F:basic amino acid transmembrane transporter activity"/>
    <property type="evidence" value="ECO:0007669"/>
    <property type="project" value="TreeGrafter"/>
</dbReference>
<comment type="subcellular location">
    <subcellularLocation>
        <location evidence="1">Membrane</location>
        <topology evidence="1">Multi-pass membrane protein</topology>
    </subcellularLocation>
</comment>
<dbReference type="InterPro" id="IPR036259">
    <property type="entry name" value="MFS_trans_sf"/>
</dbReference>
<dbReference type="GO" id="GO:0000329">
    <property type="term" value="C:fungal-type vacuole membrane"/>
    <property type="evidence" value="ECO:0007669"/>
    <property type="project" value="TreeGrafter"/>
</dbReference>
<feature type="transmembrane region" description="Helical" evidence="6">
    <location>
        <begin position="288"/>
        <end position="306"/>
    </location>
</feature>
<feature type="transmembrane region" description="Helical" evidence="6">
    <location>
        <begin position="334"/>
        <end position="355"/>
    </location>
</feature>
<dbReference type="PANTHER" id="PTHR23501:SF84">
    <property type="entry name" value="VACUOLAR MEMBRANE AMINO ACID UPTAKE TRANSPORTER FNX2"/>
    <property type="match status" value="1"/>
</dbReference>
<dbReference type="PROSITE" id="PS50850">
    <property type="entry name" value="MFS"/>
    <property type="match status" value="1"/>
</dbReference>
<feature type="transmembrane region" description="Helical" evidence="6">
    <location>
        <begin position="457"/>
        <end position="479"/>
    </location>
</feature>
<feature type="transmembrane region" description="Helical" evidence="6">
    <location>
        <begin position="217"/>
        <end position="239"/>
    </location>
</feature>
<protein>
    <recommendedName>
        <fullName evidence="7">Major facilitator superfamily (MFS) profile domain-containing protein</fullName>
    </recommendedName>
</protein>